<protein>
    <recommendedName>
        <fullName evidence="5">PE-PPE domain-containing protein</fullName>
    </recommendedName>
</protein>
<dbReference type="EMBL" id="BAABIE010000005">
    <property type="protein sequence ID" value="GAA4745893.1"/>
    <property type="molecule type" value="Genomic_DNA"/>
</dbReference>
<comment type="caution">
    <text evidence="3">The sequence shown here is derived from an EMBL/GenBank/DDBJ whole genome shotgun (WGS) entry which is preliminary data.</text>
</comment>
<keyword evidence="2" id="KW-0732">Signal</keyword>
<evidence type="ECO:0000256" key="2">
    <source>
        <dbReference type="SAM" id="SignalP"/>
    </source>
</evidence>
<reference evidence="4" key="1">
    <citation type="journal article" date="2019" name="Int. J. Syst. Evol. Microbiol.">
        <title>The Global Catalogue of Microorganisms (GCM) 10K type strain sequencing project: providing services to taxonomists for standard genome sequencing and annotation.</title>
        <authorList>
            <consortium name="The Broad Institute Genomics Platform"/>
            <consortium name="The Broad Institute Genome Sequencing Center for Infectious Disease"/>
            <person name="Wu L."/>
            <person name="Ma J."/>
        </authorList>
    </citation>
    <scope>NUCLEOTIDE SEQUENCE [LARGE SCALE GENOMIC DNA]</scope>
    <source>
        <strain evidence="4">JCM 18077</strain>
    </source>
</reference>
<gene>
    <name evidence="3" type="ORF">GCM10023217_14060</name>
</gene>
<feature type="signal peptide" evidence="2">
    <location>
        <begin position="1"/>
        <end position="22"/>
    </location>
</feature>
<accession>A0ABP8Z425</accession>
<dbReference type="RefSeq" id="WP_345312927.1">
    <property type="nucleotide sequence ID" value="NZ_BAABIE010000005.1"/>
</dbReference>
<feature type="region of interest" description="Disordered" evidence="1">
    <location>
        <begin position="348"/>
        <end position="392"/>
    </location>
</feature>
<name>A0ABP8Z425_9ACTN</name>
<keyword evidence="4" id="KW-1185">Reference proteome</keyword>
<feature type="chain" id="PRO_5045943345" description="PE-PPE domain-containing protein" evidence="2">
    <location>
        <begin position="23"/>
        <end position="392"/>
    </location>
</feature>
<evidence type="ECO:0000313" key="3">
    <source>
        <dbReference type="EMBL" id="GAA4745893.1"/>
    </source>
</evidence>
<sequence length="392" mass="39565">MKKTTIPLRAGITASVALTAAAAIGVATTSVVPETTVSADPALTASTSVAGGIAIDPEGIIKGIPRIGDAAWLVAKTQLGTTSATAILPGFAAAYADKGESATAFSLLGIAVASTDFKLLGFIDVPTGQLACLGALTFAQSSTEGFCLNVLGVFDMKNDKDKGEFSLALTNPIALLTDGIDASEIIGAITGDTSLSELLTADFARATFGGADTFKVTSSYGFLPISKQIPGAIQVGWLGGTMTLLPVTSDGKINYVGLPNFDFSNFGQFDDITSIIPSLNVGGFQTPIPGLDIPGWSTNDIFGGLTTPATQEATVKLDASAVDNTSEAPLKVADTTVETPTVETDDAAVQQPAVEAPAVEAPAVDQPAADPVVDAPAAESAPSSPEPAVSLG</sequence>
<evidence type="ECO:0000256" key="1">
    <source>
        <dbReference type="SAM" id="MobiDB-lite"/>
    </source>
</evidence>
<proteinExistence type="predicted"/>
<evidence type="ECO:0000313" key="4">
    <source>
        <dbReference type="Proteomes" id="UP001500822"/>
    </source>
</evidence>
<evidence type="ECO:0008006" key="5">
    <source>
        <dbReference type="Google" id="ProtNLM"/>
    </source>
</evidence>
<dbReference type="Proteomes" id="UP001500822">
    <property type="component" value="Unassembled WGS sequence"/>
</dbReference>
<organism evidence="3 4">
    <name type="scientific">Gordonia alkaliphila</name>
    <dbReference type="NCBI Taxonomy" id="1053547"/>
    <lineage>
        <taxon>Bacteria</taxon>
        <taxon>Bacillati</taxon>
        <taxon>Actinomycetota</taxon>
        <taxon>Actinomycetes</taxon>
        <taxon>Mycobacteriales</taxon>
        <taxon>Gordoniaceae</taxon>
        <taxon>Gordonia</taxon>
    </lineage>
</organism>